<dbReference type="Proteomes" id="UP000886005">
    <property type="component" value="Unassembled WGS sequence"/>
</dbReference>
<evidence type="ECO:0000313" key="3">
    <source>
        <dbReference type="EMBL" id="HED10386.1"/>
    </source>
</evidence>
<dbReference type="PANTHER" id="PTHR14969">
    <property type="entry name" value="SPHINGOSINE-1-PHOSPHATE PHOSPHOHYDROLASE"/>
    <property type="match status" value="1"/>
</dbReference>
<evidence type="ECO:0000259" key="2">
    <source>
        <dbReference type="SMART" id="SM00014"/>
    </source>
</evidence>
<dbReference type="Pfam" id="PF01569">
    <property type="entry name" value="PAP2"/>
    <property type="match status" value="1"/>
</dbReference>
<keyword evidence="1" id="KW-1133">Transmembrane helix</keyword>
<dbReference type="InterPro" id="IPR000326">
    <property type="entry name" value="PAP2/HPO"/>
</dbReference>
<feature type="transmembrane region" description="Helical" evidence="1">
    <location>
        <begin position="46"/>
        <end position="69"/>
    </location>
</feature>
<evidence type="ECO:0000256" key="1">
    <source>
        <dbReference type="SAM" id="Phobius"/>
    </source>
</evidence>
<feature type="transmembrane region" description="Helical" evidence="1">
    <location>
        <begin position="123"/>
        <end position="140"/>
    </location>
</feature>
<keyword evidence="1" id="KW-0472">Membrane</keyword>
<protein>
    <submittedName>
        <fullName evidence="3">Phosphatase PAP2 family protein</fullName>
    </submittedName>
</protein>
<comment type="caution">
    <text evidence="3">The sequence shown here is derived from an EMBL/GenBank/DDBJ whole genome shotgun (WGS) entry which is preliminary data.</text>
</comment>
<feature type="domain" description="Phosphatidic acid phosphatase type 2/haloperoxidase" evidence="2">
    <location>
        <begin position="77"/>
        <end position="186"/>
    </location>
</feature>
<proteinExistence type="predicted"/>
<organism evidence="3">
    <name type="scientific">Caldithrix abyssi</name>
    <dbReference type="NCBI Taxonomy" id="187145"/>
    <lineage>
        <taxon>Bacteria</taxon>
        <taxon>Pseudomonadati</taxon>
        <taxon>Calditrichota</taxon>
        <taxon>Calditrichia</taxon>
        <taxon>Calditrichales</taxon>
        <taxon>Calditrichaceae</taxon>
        <taxon>Caldithrix</taxon>
    </lineage>
</organism>
<gene>
    <name evidence="3" type="ORF">ENJ10_06835</name>
</gene>
<feature type="transmembrane region" description="Helical" evidence="1">
    <location>
        <begin position="9"/>
        <end position="26"/>
    </location>
</feature>
<feature type="transmembrane region" description="Helical" evidence="1">
    <location>
        <begin position="171"/>
        <end position="189"/>
    </location>
</feature>
<dbReference type="AlphaFoldDB" id="A0A7V1LLT6"/>
<dbReference type="PANTHER" id="PTHR14969:SF13">
    <property type="entry name" value="AT30094P"/>
    <property type="match status" value="1"/>
</dbReference>
<dbReference type="Gene3D" id="1.20.144.10">
    <property type="entry name" value="Phosphatidic acid phosphatase type 2/haloperoxidase"/>
    <property type="match status" value="1"/>
</dbReference>
<reference evidence="3" key="1">
    <citation type="journal article" date="2020" name="mSystems">
        <title>Genome- and Community-Level Interaction Insights into Carbon Utilization and Element Cycling Functions of Hydrothermarchaeota in Hydrothermal Sediment.</title>
        <authorList>
            <person name="Zhou Z."/>
            <person name="Liu Y."/>
            <person name="Xu W."/>
            <person name="Pan J."/>
            <person name="Luo Z.H."/>
            <person name="Li M."/>
        </authorList>
    </citation>
    <scope>NUCLEOTIDE SEQUENCE [LARGE SCALE GENOMIC DNA]</scope>
    <source>
        <strain evidence="3">HyVt-456</strain>
    </source>
</reference>
<accession>A0A7V1LLT6</accession>
<dbReference type="InterPro" id="IPR036938">
    <property type="entry name" value="PAP2/HPO_sf"/>
</dbReference>
<feature type="transmembrane region" description="Helical" evidence="1">
    <location>
        <begin position="76"/>
        <end position="95"/>
    </location>
</feature>
<feature type="transmembrane region" description="Helical" evidence="1">
    <location>
        <begin position="147"/>
        <end position="165"/>
    </location>
</feature>
<sequence length="255" mass="28822">MKLSSRKKHITLLALAHIVLIAFLWQDHLNRDLFRFFNNSNQWPTLWANITILGDGYLGALALLTLAFVDTKRLNEILYFMFFAAILSTLFKVGFDMLRPAALLRADAIHITGPVLTRHSFPSGHSTTFFMYLFILWPCFKNRYARILLVAAAYLGAFSRIMVGAHWPADILGGFLTAGLALIFSKYLLKKYNPAWSPGAQRFLLLLFLAAITGAFFYDTHYPGTKILQYSLLLLLTGTVLFKARSLLKVTGHRG</sequence>
<dbReference type="SUPFAM" id="SSF48317">
    <property type="entry name" value="Acid phosphatase/Vanadium-dependent haloperoxidase"/>
    <property type="match status" value="1"/>
</dbReference>
<feature type="transmembrane region" description="Helical" evidence="1">
    <location>
        <begin position="230"/>
        <end position="248"/>
    </location>
</feature>
<feature type="transmembrane region" description="Helical" evidence="1">
    <location>
        <begin position="201"/>
        <end position="218"/>
    </location>
</feature>
<keyword evidence="1" id="KW-0812">Transmembrane</keyword>
<dbReference type="SMART" id="SM00014">
    <property type="entry name" value="acidPPc"/>
    <property type="match status" value="1"/>
</dbReference>
<dbReference type="EMBL" id="DRLD01000188">
    <property type="protein sequence ID" value="HED10386.1"/>
    <property type="molecule type" value="Genomic_DNA"/>
</dbReference>
<name>A0A7V1LLT6_CALAY</name>